<evidence type="ECO:0000313" key="1">
    <source>
        <dbReference type="EMBL" id="KKM67760.1"/>
    </source>
</evidence>
<name>A0A0F9LTU4_9ZZZZ</name>
<gene>
    <name evidence="1" type="ORF">LCGC14_1467880</name>
</gene>
<dbReference type="AlphaFoldDB" id="A0A0F9LTU4"/>
<dbReference type="EMBL" id="LAZR01010292">
    <property type="protein sequence ID" value="KKM67760.1"/>
    <property type="molecule type" value="Genomic_DNA"/>
</dbReference>
<accession>A0A0F9LTU4</accession>
<sequence length="96" mass="11136">MSTSPTQLMTYQGMQVILSDGGNWCPLRAHSKRVNQGKASYHARIAKKWLNRFGRKWVETQKRGECFVLGNHSIIVRREDWSELQRAIDEQGYRAA</sequence>
<reference evidence="1" key="1">
    <citation type="journal article" date="2015" name="Nature">
        <title>Complex archaea that bridge the gap between prokaryotes and eukaryotes.</title>
        <authorList>
            <person name="Spang A."/>
            <person name="Saw J.H."/>
            <person name="Jorgensen S.L."/>
            <person name="Zaremba-Niedzwiedzka K."/>
            <person name="Martijn J."/>
            <person name="Lind A.E."/>
            <person name="van Eijk R."/>
            <person name="Schleper C."/>
            <person name="Guy L."/>
            <person name="Ettema T.J."/>
        </authorList>
    </citation>
    <scope>NUCLEOTIDE SEQUENCE</scope>
</reference>
<comment type="caution">
    <text evidence="1">The sequence shown here is derived from an EMBL/GenBank/DDBJ whole genome shotgun (WGS) entry which is preliminary data.</text>
</comment>
<organism evidence="1">
    <name type="scientific">marine sediment metagenome</name>
    <dbReference type="NCBI Taxonomy" id="412755"/>
    <lineage>
        <taxon>unclassified sequences</taxon>
        <taxon>metagenomes</taxon>
        <taxon>ecological metagenomes</taxon>
    </lineage>
</organism>
<proteinExistence type="predicted"/>
<protein>
    <submittedName>
        <fullName evidence="1">Uncharacterized protein</fullName>
    </submittedName>
</protein>